<feature type="transmembrane region" description="Helical" evidence="1">
    <location>
        <begin position="58"/>
        <end position="76"/>
    </location>
</feature>
<keyword evidence="2" id="KW-0560">Oxidoreductase</keyword>
<feature type="transmembrane region" description="Helical" evidence="1">
    <location>
        <begin position="82"/>
        <end position="106"/>
    </location>
</feature>
<dbReference type="GO" id="GO:0008137">
    <property type="term" value="F:NADH dehydrogenase (ubiquinone) activity"/>
    <property type="evidence" value="ECO:0007669"/>
    <property type="project" value="UniProtKB-UniRule"/>
</dbReference>
<evidence type="ECO:0000256" key="1">
    <source>
        <dbReference type="RuleBase" id="RU004430"/>
    </source>
</evidence>
<dbReference type="AlphaFoldDB" id="E9P6D2"/>
<geneLocation type="mitochondrion" evidence="2"/>
<keyword evidence="1" id="KW-0812">Transmembrane</keyword>
<keyword evidence="1" id="KW-0830">Ubiquinone</keyword>
<dbReference type="Gene3D" id="1.20.120.1200">
    <property type="entry name" value="NADH-ubiquinone/plastoquinone oxidoreductase chain 6, subunit NuoJ"/>
    <property type="match status" value="1"/>
</dbReference>
<dbReference type="GeneID" id="10210862"/>
<comment type="catalytic activity">
    <reaction evidence="1">
        <text>a ubiquinone + NADH + 5 H(+)(in) = a ubiquinol + NAD(+) + 4 H(+)(out)</text>
        <dbReference type="Rhea" id="RHEA:29091"/>
        <dbReference type="Rhea" id="RHEA-COMP:9565"/>
        <dbReference type="Rhea" id="RHEA-COMP:9566"/>
        <dbReference type="ChEBI" id="CHEBI:15378"/>
        <dbReference type="ChEBI" id="CHEBI:16389"/>
        <dbReference type="ChEBI" id="CHEBI:17976"/>
        <dbReference type="ChEBI" id="CHEBI:57540"/>
        <dbReference type="ChEBI" id="CHEBI:57945"/>
        <dbReference type="EC" id="7.1.1.2"/>
    </reaction>
</comment>
<feature type="transmembrane region" description="Helical" evidence="1">
    <location>
        <begin position="118"/>
        <end position="137"/>
    </location>
</feature>
<gene>
    <name evidence="2" type="primary">nad6</name>
</gene>
<keyword evidence="1" id="KW-0520">NAD</keyword>
<organism evidence="2">
    <name type="scientific">Glaucocystis nostochinearum</name>
    <dbReference type="NCBI Taxonomy" id="38271"/>
    <lineage>
        <taxon>Eukaryota</taxon>
        <taxon>Glaucocystophyceae</taxon>
        <taxon>Glaucocystales</taxon>
        <taxon>Glaucocystaceae</taxon>
        <taxon>Glaucocystis</taxon>
    </lineage>
</organism>
<accession>E9P6D2</accession>
<feature type="transmembrane region" description="Helical" evidence="1">
    <location>
        <begin position="199"/>
        <end position="222"/>
    </location>
</feature>
<keyword evidence="1 2" id="KW-0496">Mitochondrion</keyword>
<proteinExistence type="inferred from homology"/>
<dbReference type="EC" id="7.1.1.2" evidence="1"/>
<dbReference type="RefSeq" id="YP_004222744.1">
    <property type="nucleotide sequence ID" value="NC_015117.1"/>
</dbReference>
<dbReference type="GO" id="GO:0016491">
    <property type="term" value="F:oxidoreductase activity"/>
    <property type="evidence" value="ECO:0007669"/>
    <property type="project" value="UniProtKB-KW"/>
</dbReference>
<sequence length="249" mass="29282">MLSLPRLFIHDEKIINNLKFDGYSLDFLSIEYTFFILFSFLALFSSIIAITSKNPIHSVFYLILVFFNVTGLLILLNAEFLAMLILVVYLGAIAVLFLFVVMMLNIKYITLKQITYKNFFFEFFIFLLLFLEVFLLTENNVLPNIINFFDMKFLTNIEKYLDVINNLYFKYYKTSLDLGSFDNSLYTNAHLFGVIYISYLYYFFMAGFILLIAMIGAIVLTLHRRPNVRKQQIIDQITRDFKAAVVLRK</sequence>
<keyword evidence="1" id="KW-0679">Respiratory chain</keyword>
<comment type="function">
    <text evidence="1">Core subunit of the mitochondrial membrane respiratory chain NADH dehydrogenase (Complex I) which catalyzes electron transfer from NADH through the respiratory chain, using ubiquinone as an electron acceptor. Essential for the catalytic activity and assembly of complex I.</text>
</comment>
<dbReference type="PANTHER" id="PTHR33269:SF17">
    <property type="entry name" value="NADH-UBIQUINONE OXIDOREDUCTASE CHAIN 6"/>
    <property type="match status" value="1"/>
</dbReference>
<dbReference type="GO" id="GO:0031966">
    <property type="term" value="C:mitochondrial membrane"/>
    <property type="evidence" value="ECO:0007669"/>
    <property type="project" value="UniProtKB-SubCell"/>
</dbReference>
<keyword evidence="1" id="KW-1133">Transmembrane helix</keyword>
<protein>
    <recommendedName>
        <fullName evidence="1">NADH-ubiquinone oxidoreductase chain 6</fullName>
        <ecNumber evidence="1">7.1.1.2</ecNumber>
    </recommendedName>
</protein>
<feature type="transmembrane region" description="Helical" evidence="1">
    <location>
        <begin position="32"/>
        <end position="51"/>
    </location>
</feature>
<dbReference type="EMBL" id="HQ908425">
    <property type="protein sequence ID" value="ADW83116.1"/>
    <property type="molecule type" value="Genomic_DNA"/>
</dbReference>
<comment type="subcellular location">
    <subcellularLocation>
        <location evidence="1">Mitochondrion membrane</location>
        <topology evidence="1">Multi-pass membrane protein</topology>
    </subcellularLocation>
</comment>
<name>E9P6D2_9EUKA</name>
<keyword evidence="1" id="KW-0813">Transport</keyword>
<dbReference type="InterPro" id="IPR001457">
    <property type="entry name" value="NADH_UbQ/plastoQ_OxRdtase_su6"/>
</dbReference>
<reference evidence="2" key="1">
    <citation type="submission" date="2011-01" db="EMBL/GenBank/DDBJ databases">
        <authorList>
            <person name="Lang B.F."/>
            <person name="Burger G.B."/>
        </authorList>
    </citation>
    <scope>NUCLEOTIDE SEQUENCE</scope>
    <source>
        <strain evidence="2">UTEX 64</strain>
    </source>
</reference>
<keyword evidence="1" id="KW-0472">Membrane</keyword>
<dbReference type="InterPro" id="IPR042106">
    <property type="entry name" value="Nuo/plastoQ_OxRdtase_6_NuoJ"/>
</dbReference>
<evidence type="ECO:0000313" key="2">
    <source>
        <dbReference type="EMBL" id="ADW83116.1"/>
    </source>
</evidence>
<keyword evidence="1" id="KW-0249">Electron transport</keyword>
<comment type="similarity">
    <text evidence="1">Belongs to the complex I subunit 6 family.</text>
</comment>
<dbReference type="Pfam" id="PF00499">
    <property type="entry name" value="Oxidored_q3"/>
    <property type="match status" value="1"/>
</dbReference>
<dbReference type="PANTHER" id="PTHR33269">
    <property type="entry name" value="NADH-UBIQUINONE OXIDOREDUCTASE CHAIN 6"/>
    <property type="match status" value="1"/>
</dbReference>
<keyword evidence="1" id="KW-1278">Translocase</keyword>